<keyword evidence="2" id="KW-0560">Oxidoreductase</keyword>
<dbReference type="GO" id="GO:0016491">
    <property type="term" value="F:oxidoreductase activity"/>
    <property type="evidence" value="ECO:0007669"/>
    <property type="project" value="UniProtKB-KW"/>
</dbReference>
<dbReference type="InterPro" id="IPR036291">
    <property type="entry name" value="NAD(P)-bd_dom_sf"/>
</dbReference>
<evidence type="ECO:0000313" key="4">
    <source>
        <dbReference type="Proteomes" id="UP000258707"/>
    </source>
</evidence>
<dbReference type="Proteomes" id="UP000258707">
    <property type="component" value="Chromosome"/>
</dbReference>
<dbReference type="Pfam" id="PF13561">
    <property type="entry name" value="adh_short_C2"/>
    <property type="match status" value="1"/>
</dbReference>
<evidence type="ECO:0000256" key="2">
    <source>
        <dbReference type="ARBA" id="ARBA00023002"/>
    </source>
</evidence>
<dbReference type="PROSITE" id="PS00061">
    <property type="entry name" value="ADH_SHORT"/>
    <property type="match status" value="1"/>
</dbReference>
<dbReference type="InterPro" id="IPR020904">
    <property type="entry name" value="Sc_DH/Rdtase_CS"/>
</dbReference>
<sequence length="245" mass="25967">MGAMLDDTIAIVTGGAVGIGTAIASRFIHDGATVVIADVDEDQGSTVADELGCQFDHCDVREYDQVEALVDDTVDEHGSLDVMVNNAGVASVTSVEEMDLEEWKTVLETNLDGVMHGTKAALPHLKESDGCIINLGSIYGLVGGKGAASYSAAKGGVVNFTQQVAIDYADQGVRVNSICPGFVETPMTEDLLEDERFYNFLEQKTPMDRHGQPEEIAPMAAFLASEEASFITGANIPVDGGWTAF</sequence>
<dbReference type="AlphaFoldDB" id="A0A346PD17"/>
<evidence type="ECO:0000256" key="1">
    <source>
        <dbReference type="ARBA" id="ARBA00006484"/>
    </source>
</evidence>
<dbReference type="EMBL" id="CP024047">
    <property type="protein sequence ID" value="AXR77412.1"/>
    <property type="molecule type" value="Genomic_DNA"/>
</dbReference>
<organism evidence="3 4">
    <name type="scientific">Natrarchaeobaculum sulfurireducens</name>
    <dbReference type="NCBI Taxonomy" id="2044521"/>
    <lineage>
        <taxon>Archaea</taxon>
        <taxon>Methanobacteriati</taxon>
        <taxon>Methanobacteriota</taxon>
        <taxon>Stenosarchaea group</taxon>
        <taxon>Halobacteria</taxon>
        <taxon>Halobacteriales</taxon>
        <taxon>Natrialbaceae</taxon>
        <taxon>Natrarchaeobaculum</taxon>
    </lineage>
</organism>
<protein>
    <submittedName>
        <fullName evidence="3">Short-chain alcohol dehydrogenase</fullName>
    </submittedName>
</protein>
<accession>A0A346PD17</accession>
<dbReference type="FunFam" id="3.40.50.720:FF:000084">
    <property type="entry name" value="Short-chain dehydrogenase reductase"/>
    <property type="match status" value="1"/>
</dbReference>
<dbReference type="KEGG" id="nan:AArc1_1071"/>
<dbReference type="InterPro" id="IPR002347">
    <property type="entry name" value="SDR_fam"/>
</dbReference>
<dbReference type="CDD" id="cd05233">
    <property type="entry name" value="SDR_c"/>
    <property type="match status" value="1"/>
</dbReference>
<dbReference type="NCBIfam" id="NF009466">
    <property type="entry name" value="PRK12826.1-2"/>
    <property type="match status" value="1"/>
</dbReference>
<dbReference type="PANTHER" id="PTHR24321">
    <property type="entry name" value="DEHYDROGENASES, SHORT CHAIN"/>
    <property type="match status" value="1"/>
</dbReference>
<gene>
    <name evidence="3" type="ORF">AArc1_1071</name>
</gene>
<dbReference type="SUPFAM" id="SSF51735">
    <property type="entry name" value="NAD(P)-binding Rossmann-fold domains"/>
    <property type="match status" value="1"/>
</dbReference>
<evidence type="ECO:0000313" key="3">
    <source>
        <dbReference type="EMBL" id="AXR77412.1"/>
    </source>
</evidence>
<dbReference type="Gene3D" id="3.40.50.720">
    <property type="entry name" value="NAD(P)-binding Rossmann-like Domain"/>
    <property type="match status" value="1"/>
</dbReference>
<name>A0A346PD17_9EURY</name>
<dbReference type="PRINTS" id="PR00080">
    <property type="entry name" value="SDRFAMILY"/>
</dbReference>
<comment type="similarity">
    <text evidence="1">Belongs to the short-chain dehydrogenases/reductases (SDR) family.</text>
</comment>
<reference evidence="4" key="1">
    <citation type="submission" date="2017-10" db="EMBL/GenBank/DDBJ databases">
        <title>Phenotypic and genomic properties of facultatively anaerobic sulfur-reducing natronoarchaea from hypersaline soda lakes.</title>
        <authorList>
            <person name="Sorokin D.Y."/>
            <person name="Kublanov I.V."/>
            <person name="Roman P."/>
            <person name="Sinninghe Damste J.S."/>
            <person name="Golyshin P.N."/>
            <person name="Rojo D."/>
            <person name="Ciordia S."/>
            <person name="Mena Md.C."/>
            <person name="Ferrer M."/>
            <person name="Messina E."/>
            <person name="Smedile F."/>
            <person name="La Spada G."/>
            <person name="La Cono V."/>
            <person name="Yakimov M.M."/>
        </authorList>
    </citation>
    <scope>NUCLEOTIDE SEQUENCE [LARGE SCALE GENOMIC DNA]</scope>
    <source>
        <strain evidence="4">AArc1</strain>
    </source>
</reference>
<dbReference type="PRINTS" id="PR00081">
    <property type="entry name" value="GDHRDH"/>
</dbReference>
<dbReference type="PANTHER" id="PTHR24321:SF8">
    <property type="entry name" value="ESTRADIOL 17-BETA-DEHYDROGENASE 8-RELATED"/>
    <property type="match status" value="1"/>
</dbReference>
<proteinExistence type="inferred from homology"/>
<dbReference type="NCBIfam" id="NF005559">
    <property type="entry name" value="PRK07231.1"/>
    <property type="match status" value="1"/>
</dbReference>